<reference evidence="1" key="1">
    <citation type="submission" date="2021-12" db="EMBL/GenBank/DDBJ databases">
        <title>Novel species in genus Dyadobacter.</title>
        <authorList>
            <person name="Ma C."/>
        </authorList>
    </citation>
    <scope>NUCLEOTIDE SEQUENCE</scope>
    <source>
        <strain evidence="1">LJ419</strain>
    </source>
</reference>
<comment type="caution">
    <text evidence="1">The sequence shown here is derived from an EMBL/GenBank/DDBJ whole genome shotgun (WGS) entry which is preliminary data.</text>
</comment>
<dbReference type="PIRSF" id="PIRSF019307">
    <property type="entry name" value="UCP019307"/>
    <property type="match status" value="1"/>
</dbReference>
<dbReference type="PANTHER" id="PTHR36448">
    <property type="entry name" value="BLR7373 PROTEIN"/>
    <property type="match status" value="1"/>
</dbReference>
<dbReference type="Proteomes" id="UP001139000">
    <property type="component" value="Unassembled WGS sequence"/>
</dbReference>
<dbReference type="InterPro" id="IPR014710">
    <property type="entry name" value="RmlC-like_jellyroll"/>
</dbReference>
<accession>A0A9X1PKF8</accession>
<protein>
    <submittedName>
        <fullName evidence="1">Cupin</fullName>
    </submittedName>
</protein>
<dbReference type="CDD" id="cd02219">
    <property type="entry name" value="cupin_YjlB-like"/>
    <property type="match status" value="1"/>
</dbReference>
<name>A0A9X1PKF8_9BACT</name>
<organism evidence="1 2">
    <name type="scientific">Dyadobacter chenwenxiniae</name>
    <dbReference type="NCBI Taxonomy" id="2906456"/>
    <lineage>
        <taxon>Bacteria</taxon>
        <taxon>Pseudomonadati</taxon>
        <taxon>Bacteroidota</taxon>
        <taxon>Cytophagia</taxon>
        <taxon>Cytophagales</taxon>
        <taxon>Spirosomataceae</taxon>
        <taxon>Dyadobacter</taxon>
    </lineage>
</organism>
<evidence type="ECO:0000313" key="1">
    <source>
        <dbReference type="EMBL" id="MCF0060426.1"/>
    </source>
</evidence>
<dbReference type="Gene3D" id="2.60.120.10">
    <property type="entry name" value="Jelly Rolls"/>
    <property type="match status" value="1"/>
</dbReference>
<keyword evidence="2" id="KW-1185">Reference proteome</keyword>
<dbReference type="InterPro" id="IPR011051">
    <property type="entry name" value="RmlC_Cupin_sf"/>
</dbReference>
<dbReference type="InterPro" id="IPR047121">
    <property type="entry name" value="YjiB-like"/>
</dbReference>
<sequence length="166" mass="18153">MKLEVEEYQLSDDGVIPNSNLPVLVYRQVCTHENNSDWFESTFVKNGWTNNWRDTILSYDHFHSTTHEVLGVGQGAVRLRLGGRAGITVSVAAGDVIVLPAGVGHCSLPGQSGYEIVGGYPDGRSWDLLTGTEEERRTALSQIKAVPVPVTDPIDGVQGTLRNYWG</sequence>
<dbReference type="RefSeq" id="WP_234653163.1">
    <property type="nucleotide sequence ID" value="NZ_CP094997.1"/>
</dbReference>
<gene>
    <name evidence="1" type="ORF">LXM26_02910</name>
</gene>
<proteinExistence type="predicted"/>
<dbReference type="InterPro" id="IPR014500">
    <property type="entry name" value="UCP019307_cupin"/>
</dbReference>
<dbReference type="PANTHER" id="PTHR36448:SF2">
    <property type="entry name" value="CUPIN TYPE-1 DOMAIN-CONTAINING PROTEIN"/>
    <property type="match status" value="1"/>
</dbReference>
<dbReference type="AlphaFoldDB" id="A0A9X1PKF8"/>
<dbReference type="EMBL" id="JAJTTC010000001">
    <property type="protein sequence ID" value="MCF0060426.1"/>
    <property type="molecule type" value="Genomic_DNA"/>
</dbReference>
<evidence type="ECO:0000313" key="2">
    <source>
        <dbReference type="Proteomes" id="UP001139000"/>
    </source>
</evidence>
<dbReference type="SUPFAM" id="SSF51182">
    <property type="entry name" value="RmlC-like cupins"/>
    <property type="match status" value="1"/>
</dbReference>